<dbReference type="Gene3D" id="3.30.70.1210">
    <property type="entry name" value="Crispr-associated protein, domain 2"/>
    <property type="match status" value="1"/>
</dbReference>
<name>A0A1N7MFQ7_9PROT</name>
<dbReference type="CDD" id="cd09727">
    <property type="entry name" value="Cas6_I-E"/>
    <property type="match status" value="1"/>
</dbReference>
<dbReference type="STRING" id="80876.SAMN05421779_10496"/>
<sequence>MSMIAAVLRLDRAAVQALRITDPYSLHRVIYSLFPDVRDDAAKQGSTPSGILFADKGGDARGRKILILSDRSPQPEKLGEWGELDSKPVPAGFLNHSRYRFEVVINPTRRDSASRKLVPVRQRHDIAEWFCQAAARSWGFAADADGLTVSTADVLQFRGKGQQPVTIARATVQGTLTVTDADLFQQSFQRGIGRGRAFGCGLLQLVPLANDLFS</sequence>
<dbReference type="EMBL" id="FTOA01000004">
    <property type="protein sequence ID" value="SIS84954.1"/>
    <property type="molecule type" value="Genomic_DNA"/>
</dbReference>
<keyword evidence="2" id="KW-1185">Reference proteome</keyword>
<dbReference type="Gene3D" id="3.30.70.1200">
    <property type="entry name" value="Crispr-associated protein, domain 1"/>
    <property type="match status" value="1"/>
</dbReference>
<dbReference type="NCBIfam" id="TIGR01907">
    <property type="entry name" value="casE_Cse3"/>
    <property type="match status" value="1"/>
</dbReference>
<proteinExistence type="predicted"/>
<evidence type="ECO:0000313" key="2">
    <source>
        <dbReference type="Proteomes" id="UP000185678"/>
    </source>
</evidence>
<dbReference type="InterPro" id="IPR010179">
    <property type="entry name" value="CRISPR-assoc_prot_Cse3"/>
</dbReference>
<evidence type="ECO:0000313" key="1">
    <source>
        <dbReference type="EMBL" id="SIS84954.1"/>
    </source>
</evidence>
<dbReference type="SUPFAM" id="SSF117987">
    <property type="entry name" value="CRISPR-associated protein"/>
    <property type="match status" value="2"/>
</dbReference>
<organism evidence="1 2">
    <name type="scientific">Insolitispirillum peregrinum</name>
    <dbReference type="NCBI Taxonomy" id="80876"/>
    <lineage>
        <taxon>Bacteria</taxon>
        <taxon>Pseudomonadati</taxon>
        <taxon>Pseudomonadota</taxon>
        <taxon>Alphaproteobacteria</taxon>
        <taxon>Rhodospirillales</taxon>
        <taxon>Novispirillaceae</taxon>
        <taxon>Insolitispirillum</taxon>
    </lineage>
</organism>
<dbReference type="SMART" id="SM01101">
    <property type="entry name" value="CRISPR_assoc"/>
    <property type="match status" value="1"/>
</dbReference>
<dbReference type="Pfam" id="PF08798">
    <property type="entry name" value="CRISPR_assoc"/>
    <property type="match status" value="1"/>
</dbReference>
<dbReference type="Proteomes" id="UP000185678">
    <property type="component" value="Unassembled WGS sequence"/>
</dbReference>
<gene>
    <name evidence="1" type="ORF">SAMN05421779_10496</name>
</gene>
<dbReference type="RefSeq" id="WP_217696074.1">
    <property type="nucleotide sequence ID" value="NZ_FTOA01000004.1"/>
</dbReference>
<reference evidence="1 2" key="1">
    <citation type="submission" date="2017-01" db="EMBL/GenBank/DDBJ databases">
        <authorList>
            <person name="Mah S.A."/>
            <person name="Swanson W.J."/>
            <person name="Moy G.W."/>
            <person name="Vacquier V.D."/>
        </authorList>
    </citation>
    <scope>NUCLEOTIDE SEQUENCE [LARGE SCALE GENOMIC DNA]</scope>
    <source>
        <strain evidence="1 2">DSM 11589</strain>
    </source>
</reference>
<protein>
    <submittedName>
        <fullName evidence="1">CRISPR-associated protein, Cse3 family</fullName>
    </submittedName>
</protein>
<dbReference type="AlphaFoldDB" id="A0A1N7MFQ7"/>
<accession>A0A1N7MFQ7</accession>